<gene>
    <name evidence="1" type="ORF">SAMN02743940_0175</name>
</gene>
<dbReference type="AlphaFoldDB" id="A0A1N6FAW7"/>
<dbReference type="EMBL" id="FSRO01000001">
    <property type="protein sequence ID" value="SIN92409.1"/>
    <property type="molecule type" value="Genomic_DNA"/>
</dbReference>
<accession>A0A1N6FAW7</accession>
<evidence type="ECO:0000313" key="1">
    <source>
        <dbReference type="EMBL" id="SIN92409.1"/>
    </source>
</evidence>
<protein>
    <submittedName>
        <fullName evidence="1">Uncharacterized protein</fullName>
    </submittedName>
</protein>
<dbReference type="STRING" id="44575.SAMN05216419_101726"/>
<evidence type="ECO:0000313" key="2">
    <source>
        <dbReference type="Proteomes" id="UP000185062"/>
    </source>
</evidence>
<reference evidence="1 2" key="1">
    <citation type="submission" date="2016-12" db="EMBL/GenBank/DDBJ databases">
        <authorList>
            <person name="Song W.-J."/>
            <person name="Kurnit D.M."/>
        </authorList>
    </citation>
    <scope>NUCLEOTIDE SEQUENCE [LARGE SCALE GENOMIC DNA]</scope>
    <source>
        <strain evidence="1 2">ATCC 49181</strain>
    </source>
</reference>
<organism evidence="1 2">
    <name type="scientific">Nitrosomonas cryotolerans ATCC 49181</name>
    <dbReference type="NCBI Taxonomy" id="1131553"/>
    <lineage>
        <taxon>Bacteria</taxon>
        <taxon>Pseudomonadati</taxon>
        <taxon>Pseudomonadota</taxon>
        <taxon>Betaproteobacteria</taxon>
        <taxon>Nitrosomonadales</taxon>
        <taxon>Nitrosomonadaceae</taxon>
        <taxon>Nitrosomonas</taxon>
    </lineage>
</organism>
<proteinExistence type="predicted"/>
<name>A0A1N6FAW7_9PROT</name>
<dbReference type="Proteomes" id="UP000185062">
    <property type="component" value="Unassembled WGS sequence"/>
</dbReference>
<sequence>MNPDAIVRCGNLGQVVYLDVRTSYDVLLMNCLISLLAFLIK</sequence>
<keyword evidence="2" id="KW-1185">Reference proteome</keyword>